<accession>A0A9D1KDK6</accession>
<comment type="caution">
    <text evidence="1">The sequence shown here is derived from an EMBL/GenBank/DDBJ whole genome shotgun (WGS) entry which is preliminary data.</text>
</comment>
<evidence type="ECO:0000313" key="2">
    <source>
        <dbReference type="Proteomes" id="UP000886722"/>
    </source>
</evidence>
<gene>
    <name evidence="1" type="ORF">IAD06_07500</name>
</gene>
<proteinExistence type="predicted"/>
<dbReference type="AlphaFoldDB" id="A0A9D1KDK6"/>
<evidence type="ECO:0000313" key="1">
    <source>
        <dbReference type="EMBL" id="HIT39864.1"/>
    </source>
</evidence>
<dbReference type="Proteomes" id="UP000886722">
    <property type="component" value="Unassembled WGS sequence"/>
</dbReference>
<reference evidence="1" key="1">
    <citation type="submission" date="2020-10" db="EMBL/GenBank/DDBJ databases">
        <authorList>
            <person name="Gilroy R."/>
        </authorList>
    </citation>
    <scope>NUCLEOTIDE SEQUENCE</scope>
    <source>
        <strain evidence="1">21143</strain>
    </source>
</reference>
<protein>
    <submittedName>
        <fullName evidence="1">Uncharacterized protein</fullName>
    </submittedName>
</protein>
<organism evidence="1 2">
    <name type="scientific">Candidatus Caccoplasma intestinavium</name>
    <dbReference type="NCBI Taxonomy" id="2840716"/>
    <lineage>
        <taxon>Bacteria</taxon>
        <taxon>Pseudomonadati</taxon>
        <taxon>Bacteroidota</taxon>
        <taxon>Bacteroidia</taxon>
        <taxon>Bacteroidales</taxon>
        <taxon>Bacteroidaceae</taxon>
        <taxon>Bacteroidaceae incertae sedis</taxon>
        <taxon>Candidatus Caccoplasma</taxon>
    </lineage>
</organism>
<dbReference type="EMBL" id="DVKT01000057">
    <property type="protein sequence ID" value="HIT39864.1"/>
    <property type="molecule type" value="Genomic_DNA"/>
</dbReference>
<name>A0A9D1KDK6_9BACT</name>
<sequence length="52" mass="5990">MSEIEIKQMQEKIDAGILLAQKRLIEKTKKEDGKLVVVRDGKVVRIKARDLK</sequence>
<reference evidence="1" key="2">
    <citation type="journal article" date="2021" name="PeerJ">
        <title>Extensive microbial diversity within the chicken gut microbiome revealed by metagenomics and culture.</title>
        <authorList>
            <person name="Gilroy R."/>
            <person name="Ravi A."/>
            <person name="Getino M."/>
            <person name="Pursley I."/>
            <person name="Horton D.L."/>
            <person name="Alikhan N.F."/>
            <person name="Baker D."/>
            <person name="Gharbi K."/>
            <person name="Hall N."/>
            <person name="Watson M."/>
            <person name="Adriaenssens E.M."/>
            <person name="Foster-Nyarko E."/>
            <person name="Jarju S."/>
            <person name="Secka A."/>
            <person name="Antonio M."/>
            <person name="Oren A."/>
            <person name="Chaudhuri R.R."/>
            <person name="La Ragione R."/>
            <person name="Hildebrand F."/>
            <person name="Pallen M.J."/>
        </authorList>
    </citation>
    <scope>NUCLEOTIDE SEQUENCE</scope>
    <source>
        <strain evidence="1">21143</strain>
    </source>
</reference>